<dbReference type="Pfam" id="PF04493">
    <property type="entry name" value="Endonuclease_5"/>
    <property type="match status" value="1"/>
</dbReference>
<evidence type="ECO:0000256" key="1">
    <source>
        <dbReference type="ARBA" id="ARBA00004496"/>
    </source>
</evidence>
<dbReference type="GO" id="GO:0003727">
    <property type="term" value="F:single-stranded RNA binding"/>
    <property type="evidence" value="ECO:0007669"/>
    <property type="project" value="TreeGrafter"/>
</dbReference>
<evidence type="ECO:0000256" key="4">
    <source>
        <dbReference type="ARBA" id="ARBA00022759"/>
    </source>
</evidence>
<keyword evidence="6" id="KW-0234">DNA repair</keyword>
<dbReference type="GO" id="GO:0016891">
    <property type="term" value="F:RNA endonuclease activity producing 5'-phosphomonoesters, hydrolytic mechanism"/>
    <property type="evidence" value="ECO:0007669"/>
    <property type="project" value="TreeGrafter"/>
</dbReference>
<keyword evidence="6" id="KW-0227">DNA damage</keyword>
<comment type="cofactor">
    <cofactor evidence="6">
        <name>Mg(2+)</name>
        <dbReference type="ChEBI" id="CHEBI:18420"/>
    </cofactor>
</comment>
<keyword evidence="6" id="KW-0479">Metal-binding</keyword>
<evidence type="ECO:0000256" key="6">
    <source>
        <dbReference type="HAMAP-Rule" id="MF_00801"/>
    </source>
</evidence>
<dbReference type="CDD" id="cd06559">
    <property type="entry name" value="Endonuclease_V"/>
    <property type="match status" value="1"/>
</dbReference>
<comment type="catalytic activity">
    <reaction evidence="6">
        <text>Endonucleolytic cleavage at apurinic or apyrimidinic sites to products with a 5'-phosphate.</text>
        <dbReference type="EC" id="3.1.21.7"/>
    </reaction>
</comment>
<dbReference type="OrthoDB" id="9790916at2"/>
<accession>A0A495M559</accession>
<dbReference type="RefSeq" id="WP_121377013.1">
    <property type="nucleotide sequence ID" value="NZ_RBLC01000004.1"/>
</dbReference>
<name>A0A495M559_9FLAO</name>
<dbReference type="AlphaFoldDB" id="A0A495M559"/>
<comment type="function">
    <text evidence="6">DNA repair enzyme involved in the repair of deaminated bases. Selectively cleaves double-stranded DNA at the second phosphodiester bond 3' to a deoxyinosine leaving behind the intact lesion on the nicked DNA.</text>
</comment>
<dbReference type="HAMAP" id="MF_00801">
    <property type="entry name" value="Endonuclease_5"/>
    <property type="match status" value="1"/>
</dbReference>
<evidence type="ECO:0000313" key="8">
    <source>
        <dbReference type="Proteomes" id="UP000277579"/>
    </source>
</evidence>
<keyword evidence="6" id="KW-0460">Magnesium</keyword>
<keyword evidence="4 6" id="KW-0255">Endonuclease</keyword>
<feature type="binding site" evidence="6">
    <location>
        <position position="107"/>
    </location>
    <ligand>
        <name>Mg(2+)</name>
        <dbReference type="ChEBI" id="CHEBI:18420"/>
    </ligand>
</feature>
<gene>
    <name evidence="6" type="primary">nfi</name>
    <name evidence="7" type="ORF">CLV94_2718</name>
</gene>
<reference evidence="7 8" key="1">
    <citation type="submission" date="2018-10" db="EMBL/GenBank/DDBJ databases">
        <title>Genomic Encyclopedia of Archaeal and Bacterial Type Strains, Phase II (KMG-II): from individual species to whole genera.</title>
        <authorList>
            <person name="Goeker M."/>
        </authorList>
    </citation>
    <scope>NUCLEOTIDE SEQUENCE [LARGE SCALE GENOMIC DNA]</scope>
    <source>
        <strain evidence="7 8">DSM 29537</strain>
    </source>
</reference>
<comment type="caution">
    <text evidence="7">The sequence shown here is derived from an EMBL/GenBank/DDBJ whole genome shotgun (WGS) entry which is preliminary data.</text>
</comment>
<dbReference type="PANTHER" id="PTHR28511">
    <property type="entry name" value="ENDONUCLEASE V"/>
    <property type="match status" value="1"/>
</dbReference>
<dbReference type="GO" id="GO:0005737">
    <property type="term" value="C:cytoplasm"/>
    <property type="evidence" value="ECO:0007669"/>
    <property type="project" value="UniProtKB-SubCell"/>
</dbReference>
<feature type="site" description="Interaction with target DNA" evidence="6">
    <location>
        <position position="77"/>
    </location>
</feature>
<dbReference type="GO" id="GO:0000287">
    <property type="term" value="F:magnesium ion binding"/>
    <property type="evidence" value="ECO:0007669"/>
    <property type="project" value="UniProtKB-UniRule"/>
</dbReference>
<dbReference type="EMBL" id="RBLC01000004">
    <property type="protein sequence ID" value="RKS20342.1"/>
    <property type="molecule type" value="Genomic_DNA"/>
</dbReference>
<evidence type="ECO:0000256" key="3">
    <source>
        <dbReference type="ARBA" id="ARBA00022722"/>
    </source>
</evidence>
<feature type="binding site" evidence="6">
    <location>
        <position position="39"/>
    </location>
    <ligand>
        <name>Mg(2+)</name>
        <dbReference type="ChEBI" id="CHEBI:18420"/>
    </ligand>
</feature>
<keyword evidence="2 6" id="KW-0963">Cytoplasm</keyword>
<dbReference type="GO" id="GO:0006281">
    <property type="term" value="P:DNA repair"/>
    <property type="evidence" value="ECO:0007669"/>
    <property type="project" value="UniProtKB-UniRule"/>
</dbReference>
<dbReference type="Gene3D" id="3.30.2170.10">
    <property type="entry name" value="archaeoglobus fulgidus dsm 4304 superfamily"/>
    <property type="match status" value="1"/>
</dbReference>
<dbReference type="EC" id="3.1.21.7" evidence="6"/>
<evidence type="ECO:0000256" key="5">
    <source>
        <dbReference type="ARBA" id="ARBA00022801"/>
    </source>
</evidence>
<sequence length="235" mass="26656">MLSYDDFTIEMATLLQNKMKEDISLNTRNKNIRTVAGADISHDVGSSRLFAGIVILSYPDMIPLSYSLAEGNSNFEYKAEYLAFREVPTLMKAWEQIPIKPDLLILDGQGITHPRRMGIASHFGLLADHPTIGCAKNMLHGEYSVLEDEKFSYSAIFKNQEKLGFALRTKTNVKPVFISPGHHISVDDSLEIMTNTIQKYRIPEPTRHAHLMVNLFRTGQRQAGFHEFNNQLPLF</sequence>
<dbReference type="GO" id="GO:0043737">
    <property type="term" value="F:deoxyribonuclease V activity"/>
    <property type="evidence" value="ECO:0007669"/>
    <property type="project" value="UniProtKB-UniRule"/>
</dbReference>
<keyword evidence="8" id="KW-1185">Reference proteome</keyword>
<comment type="similarity">
    <text evidence="6">Belongs to the endonuclease V family.</text>
</comment>
<organism evidence="7 8">
    <name type="scientific">Flavobacterium endophyticum</name>
    <dbReference type="NCBI Taxonomy" id="1540163"/>
    <lineage>
        <taxon>Bacteria</taxon>
        <taxon>Pseudomonadati</taxon>
        <taxon>Bacteroidota</taxon>
        <taxon>Flavobacteriia</taxon>
        <taxon>Flavobacteriales</taxon>
        <taxon>Flavobacteriaceae</taxon>
        <taxon>Flavobacterium</taxon>
    </lineage>
</organism>
<proteinExistence type="inferred from homology"/>
<evidence type="ECO:0000256" key="2">
    <source>
        <dbReference type="ARBA" id="ARBA00022490"/>
    </source>
</evidence>
<dbReference type="InterPro" id="IPR007581">
    <property type="entry name" value="Endonuclease-V"/>
</dbReference>
<dbReference type="PANTHER" id="PTHR28511:SF1">
    <property type="entry name" value="ENDONUCLEASE V"/>
    <property type="match status" value="1"/>
</dbReference>
<protein>
    <recommendedName>
        <fullName evidence="6">Endonuclease V</fullName>
        <ecNumber evidence="6">3.1.21.7</ecNumber>
    </recommendedName>
    <alternativeName>
        <fullName evidence="6">Deoxyinosine 3'endonuclease</fullName>
    </alternativeName>
    <alternativeName>
        <fullName evidence="6">Deoxyribonuclease V</fullName>
        <shortName evidence="6">DNase V</shortName>
    </alternativeName>
</protein>
<keyword evidence="5 6" id="KW-0378">Hydrolase</keyword>
<keyword evidence="3 6" id="KW-0540">Nuclease</keyword>
<dbReference type="Proteomes" id="UP000277579">
    <property type="component" value="Unassembled WGS sequence"/>
</dbReference>
<comment type="subcellular location">
    <subcellularLocation>
        <location evidence="1 6">Cytoplasm</location>
    </subcellularLocation>
</comment>
<evidence type="ECO:0000313" key="7">
    <source>
        <dbReference type="EMBL" id="RKS20342.1"/>
    </source>
</evidence>